<dbReference type="Proteomes" id="UP001445076">
    <property type="component" value="Unassembled WGS sequence"/>
</dbReference>
<dbReference type="InterPro" id="IPR009721">
    <property type="entry name" value="O-acyltransferase_WSD1_C"/>
</dbReference>
<accession>A0AAW0VY13</accession>
<evidence type="ECO:0000256" key="1">
    <source>
        <dbReference type="SAM" id="MobiDB-lite"/>
    </source>
</evidence>
<protein>
    <recommendedName>
        <fullName evidence="2">O-acyltransferase WSD1 C-terminal domain-containing protein</fullName>
    </recommendedName>
</protein>
<gene>
    <name evidence="3" type="ORF">OTU49_012421</name>
</gene>
<name>A0AAW0VY13_CHEQU</name>
<keyword evidence="4" id="KW-1185">Reference proteome</keyword>
<evidence type="ECO:0000259" key="2">
    <source>
        <dbReference type="Pfam" id="PF06974"/>
    </source>
</evidence>
<reference evidence="3 4" key="1">
    <citation type="journal article" date="2024" name="BMC Genomics">
        <title>Genome assembly of redclaw crayfish (Cherax quadricarinatus) provides insights into its immune adaptation and hypoxia tolerance.</title>
        <authorList>
            <person name="Liu Z."/>
            <person name="Zheng J."/>
            <person name="Li H."/>
            <person name="Fang K."/>
            <person name="Wang S."/>
            <person name="He J."/>
            <person name="Zhou D."/>
            <person name="Weng S."/>
            <person name="Chi M."/>
            <person name="Gu Z."/>
            <person name="He J."/>
            <person name="Li F."/>
            <person name="Wang M."/>
        </authorList>
    </citation>
    <scope>NUCLEOTIDE SEQUENCE [LARGE SCALE GENOMIC DNA]</scope>
    <source>
        <strain evidence="3">ZL_2023a</strain>
    </source>
</reference>
<feature type="region of interest" description="Disordered" evidence="1">
    <location>
        <begin position="132"/>
        <end position="164"/>
    </location>
</feature>
<organism evidence="3 4">
    <name type="scientific">Cherax quadricarinatus</name>
    <name type="common">Australian red claw crayfish</name>
    <dbReference type="NCBI Taxonomy" id="27406"/>
    <lineage>
        <taxon>Eukaryota</taxon>
        <taxon>Metazoa</taxon>
        <taxon>Ecdysozoa</taxon>
        <taxon>Arthropoda</taxon>
        <taxon>Crustacea</taxon>
        <taxon>Multicrustacea</taxon>
        <taxon>Malacostraca</taxon>
        <taxon>Eumalacostraca</taxon>
        <taxon>Eucarida</taxon>
        <taxon>Decapoda</taxon>
        <taxon>Pleocyemata</taxon>
        <taxon>Astacidea</taxon>
        <taxon>Parastacoidea</taxon>
        <taxon>Parastacidae</taxon>
        <taxon>Cherax</taxon>
    </lineage>
</organism>
<feature type="domain" description="O-acyltransferase WSD1 C-terminal" evidence="2">
    <location>
        <begin position="2"/>
        <end position="121"/>
    </location>
</feature>
<proteinExistence type="predicted"/>
<dbReference type="EMBL" id="JARKIK010000097">
    <property type="protein sequence ID" value="KAK8721998.1"/>
    <property type="molecule type" value="Genomic_DNA"/>
</dbReference>
<feature type="compositionally biased region" description="Low complexity" evidence="1">
    <location>
        <begin position="135"/>
        <end position="145"/>
    </location>
</feature>
<evidence type="ECO:0000313" key="3">
    <source>
        <dbReference type="EMBL" id="KAK8721998.1"/>
    </source>
</evidence>
<dbReference type="AlphaFoldDB" id="A0AAW0VY13"/>
<feature type="compositionally biased region" description="Pro residues" evidence="1">
    <location>
        <begin position="146"/>
        <end position="156"/>
    </location>
</feature>
<comment type="caution">
    <text evidence="3">The sequence shown here is derived from an EMBL/GenBank/DDBJ whole genome shotgun (WGS) entry which is preliminary data.</text>
</comment>
<dbReference type="Pfam" id="PF06974">
    <property type="entry name" value="WS_DGAT_C"/>
    <property type="match status" value="1"/>
</dbReference>
<feature type="non-terminal residue" evidence="3">
    <location>
        <position position="1"/>
    </location>
</feature>
<evidence type="ECO:0000313" key="4">
    <source>
        <dbReference type="Proteomes" id="UP001445076"/>
    </source>
</evidence>
<sequence>TVRDSMQKIHAYPERYLASVWLVRNVAYFLPETLLGWVFRALSARYPILMSNLAGPSHPINLWGHDLLNIFYWRPPQDGAVLSVCVASYLGRAHLGVVGDMRVVPNAATLPQAFVTHLNELAVNTGVRLERRSSRNWSRSGSPGTTPIPTPPPTPTLTPTSSHKSLFLQWGRPKPVGHLTRRRSSVF</sequence>